<evidence type="ECO:0000259" key="2">
    <source>
        <dbReference type="Pfam" id="PF13372"/>
    </source>
</evidence>
<evidence type="ECO:0000313" key="4">
    <source>
        <dbReference type="Proteomes" id="UP000571950"/>
    </source>
</evidence>
<keyword evidence="4" id="KW-1185">Reference proteome</keyword>
<feature type="signal peptide" evidence="1">
    <location>
        <begin position="1"/>
        <end position="21"/>
    </location>
</feature>
<dbReference type="RefSeq" id="WP_188070902.1">
    <property type="nucleotide sequence ID" value="NZ_BSPS01000009.1"/>
</dbReference>
<dbReference type="EMBL" id="JACIDT010000003">
    <property type="protein sequence ID" value="MBB3925329.1"/>
    <property type="molecule type" value="Genomic_DNA"/>
</dbReference>
<reference evidence="3 4" key="1">
    <citation type="submission" date="2020-08" db="EMBL/GenBank/DDBJ databases">
        <title>Genomic Encyclopedia of Type Strains, Phase IV (KMG-IV): sequencing the most valuable type-strain genomes for metagenomic binning, comparative biology and taxonomic classification.</title>
        <authorList>
            <person name="Goeker M."/>
        </authorList>
    </citation>
    <scope>NUCLEOTIDE SEQUENCE [LARGE SCALE GENOMIC DNA]</scope>
    <source>
        <strain evidence="3 4">DSM 26189</strain>
    </source>
</reference>
<name>A0A7W6BP79_9SPHN</name>
<comment type="caution">
    <text evidence="3">The sequence shown here is derived from an EMBL/GenBank/DDBJ whole genome shotgun (WGS) entry which is preliminary data.</text>
</comment>
<evidence type="ECO:0000313" key="3">
    <source>
        <dbReference type="EMBL" id="MBB3925329.1"/>
    </source>
</evidence>
<feature type="chain" id="PRO_5031238608" description="Alginate export domain-containing protein" evidence="1">
    <location>
        <begin position="22"/>
        <end position="458"/>
    </location>
</feature>
<proteinExistence type="predicted"/>
<protein>
    <recommendedName>
        <fullName evidence="2">Alginate export domain-containing protein</fullName>
    </recommendedName>
</protein>
<evidence type="ECO:0000256" key="1">
    <source>
        <dbReference type="SAM" id="SignalP"/>
    </source>
</evidence>
<gene>
    <name evidence="3" type="ORF">GGR43_001042</name>
</gene>
<organism evidence="3 4">
    <name type="scientific">Sphingobium jiangsuense</name>
    <dbReference type="NCBI Taxonomy" id="870476"/>
    <lineage>
        <taxon>Bacteria</taxon>
        <taxon>Pseudomonadati</taxon>
        <taxon>Pseudomonadota</taxon>
        <taxon>Alphaproteobacteria</taxon>
        <taxon>Sphingomonadales</taxon>
        <taxon>Sphingomonadaceae</taxon>
        <taxon>Sphingobium</taxon>
    </lineage>
</organism>
<sequence length="458" mass="50174">MTKVPLWAVLACMAMPAAARADNGSAPYSLQTLIGSDSFTIKASGKIRYESFDNSFRPTGARSADLLTLRTTVEAEYRGDGFRIGGEIRDTRGYWADRDTPVTASEINALEPIQLYAGLDLGRLAGGAKAELTVGRFLMNLGSRRLIGATQFRATANGYTGARLDWQGKGKQALTLFYTLPQQREPADLDSILDNRVEWDHEGTDLQFWGGILTLPRLVAGLDAEAYVYGLDEDDRPGVATRNRHIVTTGGRLFARPARGRTDAELEVAWQSGSIRRSTAADAAKLDVSAYLVHAEIGHSFAADWQPRLSLAGDIASGDRAGSKSYNRFDALFGTRRWEYGPTGIFGPLHRNNIRSVVARFEARPDERLDMMAALRHVWLDSATDSFARTGVVDATGRSGRDAGNQVEARLRAWLLPKQVQLDIGGTVLLKGPFLRHAPNAPDTGDSHYGYADLTFFF</sequence>
<dbReference type="Proteomes" id="UP000571950">
    <property type="component" value="Unassembled WGS sequence"/>
</dbReference>
<feature type="domain" description="Alginate export" evidence="2">
    <location>
        <begin position="42"/>
        <end position="440"/>
    </location>
</feature>
<keyword evidence="1" id="KW-0732">Signal</keyword>
<dbReference type="Pfam" id="PF13372">
    <property type="entry name" value="Alginate_exp"/>
    <property type="match status" value="1"/>
</dbReference>
<accession>A0A7W6BP79</accession>
<dbReference type="InterPro" id="IPR025388">
    <property type="entry name" value="Alginate_export_dom"/>
</dbReference>
<dbReference type="AlphaFoldDB" id="A0A7W6BP79"/>
<dbReference type="Gene3D" id="2.40.160.100">
    <property type="match status" value="1"/>
</dbReference>
<dbReference type="InterPro" id="IPR053728">
    <property type="entry name" value="Alginate_Permeability_Chnl"/>
</dbReference>